<protein>
    <recommendedName>
        <fullName evidence="11">Dynein regulatory complex subunit 3</fullName>
    </recommendedName>
</protein>
<accession>A0A0N1PB70</accession>
<comment type="subcellular location">
    <subcellularLocation>
        <location evidence="1">Cytoplasm</location>
        <location evidence="1">Cytoskeleton</location>
        <location evidence="1">Flagellum axoneme</location>
    </subcellularLocation>
</comment>
<evidence type="ECO:0000256" key="6">
    <source>
        <dbReference type="ARBA" id="ARBA00023054"/>
    </source>
</evidence>
<evidence type="ECO:0000256" key="4">
    <source>
        <dbReference type="ARBA" id="ARBA00022737"/>
    </source>
</evidence>
<evidence type="ECO:0000256" key="5">
    <source>
        <dbReference type="ARBA" id="ARBA00022846"/>
    </source>
</evidence>
<dbReference type="SUPFAM" id="SSF52075">
    <property type="entry name" value="Outer arm dynein light chain 1"/>
    <property type="match status" value="1"/>
</dbReference>
<dbReference type="SMART" id="SM00369">
    <property type="entry name" value="LRR_TYP"/>
    <property type="match status" value="4"/>
</dbReference>
<dbReference type="SMART" id="SM00365">
    <property type="entry name" value="LRR_SD22"/>
    <property type="match status" value="5"/>
</dbReference>
<dbReference type="AlphaFoldDB" id="A0A0N1PB70"/>
<proteinExistence type="inferred from homology"/>
<evidence type="ECO:0000256" key="11">
    <source>
        <dbReference type="ARBA" id="ARBA00040950"/>
    </source>
</evidence>
<name>A0A0N1PB70_LEPSE</name>
<dbReference type="InterPro" id="IPR050576">
    <property type="entry name" value="Cilia_flagella_integrity"/>
</dbReference>
<keyword evidence="6" id="KW-0175">Coiled coil</keyword>
<dbReference type="InterPro" id="IPR032675">
    <property type="entry name" value="LRR_dom_sf"/>
</dbReference>
<evidence type="ECO:0000313" key="12">
    <source>
        <dbReference type="EMBL" id="KPI83080.1"/>
    </source>
</evidence>
<dbReference type="EMBL" id="LJSK01000442">
    <property type="protein sequence ID" value="KPI83080.1"/>
    <property type="molecule type" value="Genomic_DNA"/>
</dbReference>
<sequence length="558" mass="63744">MSKGFAVHSLTSPQKEVVIDEALIRSGIVFKPSFTTEDDRIRVVGNQEKALRESKVRKEGAKIDLAQVETLLLSFRRIDQIENLSCLRSLTKLHLDNNRIRRIENLGSLVHLQWLDLSYNAIEVIEGLEALQELQCLSLFSNKITAIDGLVCLPKLDTLSLGRNPLEHLDEAVHYLHKLPHLHVLTLKECPLTALPHYRSRVVAFVRQLQFLDGHLVKKEAAAKAREDQRENLLAVDEEDETLAAAAKVKAEQDAIALSYQQYNCPNETKLFDELMHLDPEGRNMEAILRSEAVYPVAKEPLERHQSEFNEQAKQLTASMKEIRERRDADDEAYHQAVDHIIRTGAAKSQASLHQFECLLKQYVPKGVSGQQSPQQQCGSTLSVQTVKSLHAAAEKLRQSLFGQEATLYDSLEVLHNTTIAKWKADGVEVVLQSAFEALLRLEAEFQVQVRHCFDTIFEQRQRGDSGSRGLHYSNQDDATLAFLDNREEYQRTVNEWYELRRKRVEELEMYHLKAEETLLATRANQIRAAEQDRHRQRIHEVTEYLNEMSDLIDGHGG</sequence>
<evidence type="ECO:0000256" key="7">
    <source>
        <dbReference type="ARBA" id="ARBA00023069"/>
    </source>
</evidence>
<evidence type="ECO:0000313" key="13">
    <source>
        <dbReference type="Proteomes" id="UP000038009"/>
    </source>
</evidence>
<gene>
    <name evidence="12" type="ORF">ABL78_7892</name>
</gene>
<dbReference type="OMA" id="QYNCPNE"/>
<dbReference type="GO" id="GO:0005929">
    <property type="term" value="C:cilium"/>
    <property type="evidence" value="ECO:0007669"/>
    <property type="project" value="TreeGrafter"/>
</dbReference>
<dbReference type="PANTHER" id="PTHR45973:SF12">
    <property type="entry name" value="DYNEIN REGULATORY COMPLEX SUBUNIT 3"/>
    <property type="match status" value="1"/>
</dbReference>
<keyword evidence="8" id="KW-0206">Cytoskeleton</keyword>
<dbReference type="VEuPathDB" id="TriTrypDB:Lsey_0442_0020"/>
<comment type="similarity">
    <text evidence="10">Belongs to the DRC3 family.</text>
</comment>
<evidence type="ECO:0000256" key="1">
    <source>
        <dbReference type="ARBA" id="ARBA00004611"/>
    </source>
</evidence>
<evidence type="ECO:0000256" key="10">
    <source>
        <dbReference type="ARBA" id="ARBA00038378"/>
    </source>
</evidence>
<dbReference type="PROSITE" id="PS51450">
    <property type="entry name" value="LRR"/>
    <property type="match status" value="3"/>
</dbReference>
<dbReference type="Gene3D" id="3.80.10.10">
    <property type="entry name" value="Ribonuclease Inhibitor"/>
    <property type="match status" value="2"/>
</dbReference>
<keyword evidence="13" id="KW-1185">Reference proteome</keyword>
<keyword evidence="4" id="KW-0677">Repeat</keyword>
<reference evidence="12 13" key="1">
    <citation type="journal article" date="2015" name="PLoS Pathog.">
        <title>Leptomonas seymouri: Adaptations to the Dixenous Life Cycle Analyzed by Genome Sequencing, Transcriptome Profiling and Co-infection with Leishmania donovani.</title>
        <authorList>
            <person name="Kraeva N."/>
            <person name="Butenko A."/>
            <person name="Hlavacova J."/>
            <person name="Kostygov A."/>
            <person name="Myskova J."/>
            <person name="Grybchuk D."/>
            <person name="Lestinova T."/>
            <person name="Votypka J."/>
            <person name="Volf P."/>
            <person name="Opperdoes F."/>
            <person name="Flegontov P."/>
            <person name="Lukes J."/>
            <person name="Yurchenko V."/>
        </authorList>
    </citation>
    <scope>NUCLEOTIDE SEQUENCE [LARGE SCALE GENOMIC DNA]</scope>
    <source>
        <strain evidence="12 13">ATCC 30220</strain>
    </source>
</reference>
<dbReference type="PANTHER" id="PTHR45973">
    <property type="entry name" value="PROTEIN PHOSPHATASE 1 REGULATORY SUBUNIT SDS22-RELATED"/>
    <property type="match status" value="1"/>
</dbReference>
<keyword evidence="2" id="KW-0963">Cytoplasm</keyword>
<dbReference type="OrthoDB" id="266138at2759"/>
<dbReference type="Pfam" id="PF14580">
    <property type="entry name" value="LRR_9"/>
    <property type="match status" value="1"/>
</dbReference>
<dbReference type="InterPro" id="IPR001611">
    <property type="entry name" value="Leu-rich_rpt"/>
</dbReference>
<dbReference type="InterPro" id="IPR003591">
    <property type="entry name" value="Leu-rich_rpt_typical-subtyp"/>
</dbReference>
<evidence type="ECO:0000256" key="8">
    <source>
        <dbReference type="ARBA" id="ARBA00023212"/>
    </source>
</evidence>
<evidence type="ECO:0000256" key="3">
    <source>
        <dbReference type="ARBA" id="ARBA00022614"/>
    </source>
</evidence>
<organism evidence="12 13">
    <name type="scientific">Leptomonas seymouri</name>
    <dbReference type="NCBI Taxonomy" id="5684"/>
    <lineage>
        <taxon>Eukaryota</taxon>
        <taxon>Discoba</taxon>
        <taxon>Euglenozoa</taxon>
        <taxon>Kinetoplastea</taxon>
        <taxon>Metakinetoplastina</taxon>
        <taxon>Trypanosomatida</taxon>
        <taxon>Trypanosomatidae</taxon>
        <taxon>Leishmaniinae</taxon>
        <taxon>Leptomonas</taxon>
    </lineage>
</organism>
<keyword evidence="9" id="KW-0966">Cell projection</keyword>
<keyword evidence="3" id="KW-0433">Leucine-rich repeat</keyword>
<comment type="caution">
    <text evidence="12">The sequence shown here is derived from an EMBL/GenBank/DDBJ whole genome shotgun (WGS) entry which is preliminary data.</text>
</comment>
<keyword evidence="7" id="KW-0969">Cilium</keyword>
<dbReference type="Proteomes" id="UP000038009">
    <property type="component" value="Unassembled WGS sequence"/>
</dbReference>
<evidence type="ECO:0000256" key="2">
    <source>
        <dbReference type="ARBA" id="ARBA00022490"/>
    </source>
</evidence>
<keyword evidence="5" id="KW-0282">Flagellum</keyword>
<evidence type="ECO:0000256" key="9">
    <source>
        <dbReference type="ARBA" id="ARBA00023273"/>
    </source>
</evidence>